<protein>
    <recommendedName>
        <fullName evidence="6">Uroporphyrinogen decarboxylase</fullName>
    </recommendedName>
</protein>
<dbReference type="Proteomes" id="UP001207736">
    <property type="component" value="Unassembled WGS sequence"/>
</dbReference>
<evidence type="ECO:0000313" key="2">
    <source>
        <dbReference type="EMBL" id="GJM50427.1"/>
    </source>
</evidence>
<evidence type="ECO:0000313" key="3">
    <source>
        <dbReference type="EMBL" id="GJM51815.1"/>
    </source>
</evidence>
<sequence>MENWAEYIGYLASVFIVGGFIFKNVRTIRFFNMIGCLCFVTYGFFLTSKPLWPVIVPNGLLALLQIYYLLFKKDK</sequence>
<gene>
    <name evidence="2" type="ORF">RCZ15_14000</name>
    <name evidence="3" type="ORF">RCZ16_01330</name>
</gene>
<comment type="caution">
    <text evidence="2">The sequence shown here is derived from an EMBL/GenBank/DDBJ whole genome shotgun (WGS) entry which is preliminary data.</text>
</comment>
<feature type="transmembrane region" description="Helical" evidence="1">
    <location>
        <begin position="29"/>
        <end position="45"/>
    </location>
</feature>
<keyword evidence="1" id="KW-0812">Transmembrane</keyword>
<dbReference type="AlphaFoldDB" id="A0AAV5ASZ7"/>
<feature type="transmembrane region" description="Helical" evidence="1">
    <location>
        <begin position="51"/>
        <end position="71"/>
    </location>
</feature>
<evidence type="ECO:0008006" key="6">
    <source>
        <dbReference type="Google" id="ProtNLM"/>
    </source>
</evidence>
<proteinExistence type="predicted"/>
<keyword evidence="5" id="KW-1185">Reference proteome</keyword>
<keyword evidence="1" id="KW-1133">Transmembrane helix</keyword>
<feature type="transmembrane region" description="Helical" evidence="1">
    <location>
        <begin position="6"/>
        <end position="22"/>
    </location>
</feature>
<evidence type="ECO:0000313" key="5">
    <source>
        <dbReference type="Proteomes" id="UP001208692"/>
    </source>
</evidence>
<organism evidence="2 4">
    <name type="scientific">Capnocytophaga catalasegens</name>
    <dbReference type="NCBI Taxonomy" id="1004260"/>
    <lineage>
        <taxon>Bacteria</taxon>
        <taxon>Pseudomonadati</taxon>
        <taxon>Bacteroidota</taxon>
        <taxon>Flavobacteriia</taxon>
        <taxon>Flavobacteriales</taxon>
        <taxon>Flavobacteriaceae</taxon>
        <taxon>Capnocytophaga</taxon>
    </lineage>
</organism>
<evidence type="ECO:0000256" key="1">
    <source>
        <dbReference type="SAM" id="Phobius"/>
    </source>
</evidence>
<name>A0AAV5ASZ7_9FLAO</name>
<accession>A0AAV5ASZ7</accession>
<evidence type="ECO:0000313" key="4">
    <source>
        <dbReference type="Proteomes" id="UP001207736"/>
    </source>
</evidence>
<reference evidence="2 5" key="1">
    <citation type="submission" date="2021-11" db="EMBL/GenBank/DDBJ databases">
        <title>Draft genome sequence of Capnocytophaga sp. strain KC07075 isolated from cat oral cavity.</title>
        <authorList>
            <person name="Suzuki M."/>
            <person name="Imaoka K."/>
            <person name="Kimura M."/>
            <person name="Morikawa S."/>
            <person name="Maeda K."/>
        </authorList>
    </citation>
    <scope>NUCLEOTIDE SEQUENCE</scope>
    <source>
        <strain evidence="2">KC07075</strain>
        <strain evidence="3 5">KC07079</strain>
    </source>
</reference>
<dbReference type="Proteomes" id="UP001208692">
    <property type="component" value="Unassembled WGS sequence"/>
</dbReference>
<keyword evidence="1" id="KW-0472">Membrane</keyword>
<dbReference type="EMBL" id="BQKB01000006">
    <property type="protein sequence ID" value="GJM51815.1"/>
    <property type="molecule type" value="Genomic_DNA"/>
</dbReference>
<dbReference type="EMBL" id="BQKA01000026">
    <property type="protein sequence ID" value="GJM50427.1"/>
    <property type="molecule type" value="Genomic_DNA"/>
</dbReference>
<dbReference type="RefSeq" id="WP_264847046.1">
    <property type="nucleotide sequence ID" value="NZ_BPMA01000038.1"/>
</dbReference>